<dbReference type="Proteomes" id="UP000054805">
    <property type="component" value="Unassembled WGS sequence"/>
</dbReference>
<dbReference type="EMBL" id="JYDS01000027">
    <property type="protein sequence ID" value="KRZ31231.1"/>
    <property type="molecule type" value="Genomic_DNA"/>
</dbReference>
<accession>A0A0V1J8H4</accession>
<sequence>MEKLKRKEASFALVLRIDKNVDAMLRSASMSKLLLILRLFLAHYPEDSLAIVDLMILIIKQ</sequence>
<dbReference type="AlphaFoldDB" id="A0A0V1J8H4"/>
<comment type="caution">
    <text evidence="1">The sequence shown here is derived from an EMBL/GenBank/DDBJ whole genome shotgun (WGS) entry which is preliminary data.</text>
</comment>
<proteinExistence type="predicted"/>
<organism evidence="1 2">
    <name type="scientific">Trichinella pseudospiralis</name>
    <name type="common">Parasitic roundworm</name>
    <dbReference type="NCBI Taxonomy" id="6337"/>
    <lineage>
        <taxon>Eukaryota</taxon>
        <taxon>Metazoa</taxon>
        <taxon>Ecdysozoa</taxon>
        <taxon>Nematoda</taxon>
        <taxon>Enoplea</taxon>
        <taxon>Dorylaimia</taxon>
        <taxon>Trichinellida</taxon>
        <taxon>Trichinellidae</taxon>
        <taxon>Trichinella</taxon>
    </lineage>
</organism>
<evidence type="ECO:0000313" key="2">
    <source>
        <dbReference type="Proteomes" id="UP000054805"/>
    </source>
</evidence>
<keyword evidence="2" id="KW-1185">Reference proteome</keyword>
<evidence type="ECO:0000313" key="1">
    <source>
        <dbReference type="EMBL" id="KRZ31231.1"/>
    </source>
</evidence>
<reference evidence="1 2" key="1">
    <citation type="submission" date="2015-01" db="EMBL/GenBank/DDBJ databases">
        <title>Evolution of Trichinella species and genotypes.</title>
        <authorList>
            <person name="Korhonen P.K."/>
            <person name="Edoardo P."/>
            <person name="Giuseppe L.R."/>
            <person name="Gasser R.B."/>
        </authorList>
    </citation>
    <scope>NUCLEOTIDE SEQUENCE [LARGE SCALE GENOMIC DNA]</scope>
    <source>
        <strain evidence="1">ISS588</strain>
    </source>
</reference>
<name>A0A0V1J8H4_TRIPS</name>
<gene>
    <name evidence="1" type="ORF">T4B_13257</name>
</gene>
<protein>
    <submittedName>
        <fullName evidence="1">Uncharacterized protein</fullName>
    </submittedName>
</protein>